<evidence type="ECO:0000256" key="1">
    <source>
        <dbReference type="ARBA" id="ARBA00004370"/>
    </source>
</evidence>
<proteinExistence type="predicted"/>
<feature type="compositionally biased region" description="Low complexity" evidence="6">
    <location>
        <begin position="189"/>
        <end position="199"/>
    </location>
</feature>
<feature type="compositionally biased region" description="Pro residues" evidence="6">
    <location>
        <begin position="16"/>
        <end position="31"/>
    </location>
</feature>
<dbReference type="EMBL" id="JBGBPQ010000001">
    <property type="protein sequence ID" value="KAL1530739.1"/>
    <property type="molecule type" value="Genomic_DNA"/>
</dbReference>
<dbReference type="PANTHER" id="PTHR47042:SF4">
    <property type="entry name" value="OS02G0313700 PROTEIN"/>
    <property type="match status" value="1"/>
</dbReference>
<gene>
    <name evidence="9" type="ORF">AB1Y20_001638</name>
</gene>
<organism evidence="9 10">
    <name type="scientific">Prymnesium parvum</name>
    <name type="common">Toxic golden alga</name>
    <dbReference type="NCBI Taxonomy" id="97485"/>
    <lineage>
        <taxon>Eukaryota</taxon>
        <taxon>Haptista</taxon>
        <taxon>Haptophyta</taxon>
        <taxon>Prymnesiophyceae</taxon>
        <taxon>Prymnesiales</taxon>
        <taxon>Prymnesiaceae</taxon>
        <taxon>Prymnesium</taxon>
    </lineage>
</organism>
<feature type="region of interest" description="Disordered" evidence="6">
    <location>
        <begin position="224"/>
        <end position="248"/>
    </location>
</feature>
<protein>
    <recommendedName>
        <fullName evidence="8">SMP-LTD domain-containing protein</fullName>
    </recommendedName>
</protein>
<dbReference type="CDD" id="cd21669">
    <property type="entry name" value="SMP_SF"/>
    <property type="match status" value="1"/>
</dbReference>
<feature type="region of interest" description="Disordered" evidence="6">
    <location>
        <begin position="14"/>
        <end position="57"/>
    </location>
</feature>
<dbReference type="PROSITE" id="PS51847">
    <property type="entry name" value="SMP"/>
    <property type="match status" value="1"/>
</dbReference>
<feature type="region of interest" description="Disordered" evidence="6">
    <location>
        <begin position="189"/>
        <end position="208"/>
    </location>
</feature>
<evidence type="ECO:0000256" key="3">
    <source>
        <dbReference type="ARBA" id="ARBA00023055"/>
    </source>
</evidence>
<dbReference type="GO" id="GO:0016020">
    <property type="term" value="C:membrane"/>
    <property type="evidence" value="ECO:0007669"/>
    <property type="project" value="UniProtKB-SubCell"/>
</dbReference>
<evidence type="ECO:0000313" key="9">
    <source>
        <dbReference type="EMBL" id="KAL1530739.1"/>
    </source>
</evidence>
<name>A0AB34KDW1_PRYPA</name>
<feature type="domain" description="SMP-LTD" evidence="8">
    <location>
        <begin position="331"/>
        <end position="523"/>
    </location>
</feature>
<keyword evidence="3" id="KW-0445">Lipid transport</keyword>
<feature type="chain" id="PRO_5044326666" description="SMP-LTD domain-containing protein" evidence="7">
    <location>
        <begin position="16"/>
        <end position="567"/>
    </location>
</feature>
<keyword evidence="2" id="KW-0813">Transport</keyword>
<dbReference type="AlphaFoldDB" id="A0AB34KDW1"/>
<evidence type="ECO:0000313" key="10">
    <source>
        <dbReference type="Proteomes" id="UP001515480"/>
    </source>
</evidence>
<evidence type="ECO:0000256" key="5">
    <source>
        <dbReference type="ARBA" id="ARBA00023136"/>
    </source>
</evidence>
<feature type="signal peptide" evidence="7">
    <location>
        <begin position="1"/>
        <end position="15"/>
    </location>
</feature>
<dbReference type="PANTHER" id="PTHR47042">
    <property type="entry name" value="C2 DOMAIN-CONTAINING PROTEIN-LIKE"/>
    <property type="match status" value="1"/>
</dbReference>
<dbReference type="GO" id="GO:0008289">
    <property type="term" value="F:lipid binding"/>
    <property type="evidence" value="ECO:0007669"/>
    <property type="project" value="UniProtKB-KW"/>
</dbReference>
<evidence type="ECO:0000256" key="7">
    <source>
        <dbReference type="SAM" id="SignalP"/>
    </source>
</evidence>
<accession>A0AB34KDW1</accession>
<evidence type="ECO:0000259" key="8">
    <source>
        <dbReference type="PROSITE" id="PS51847"/>
    </source>
</evidence>
<keyword evidence="7" id="KW-0732">Signal</keyword>
<sequence length="567" mass="59981">MAVWRVVGCLLAVAASPPPSEPPSAPYTPDPADPDPMDQPSASSSEPSDGGGRHGFLSPLAAVERALQSSTVAVRGLGDAIAVGTGGSIRAVGSAARTMGSGLGGLSAAIAGEQSGAASDREKDAAQATRRLLSRPVSLMAHAVRSAADAAEFLGDTTEKLAAEAMGIVPDTMHFFESSVRGLREGLGAHAEGAEGSSRGSRRRPRVPLVHAPRLHLRRASALAEQEKGMPPPPAADPADETARREVQRKGRGVLGELSLREPRVIPHMLLAFGAIVLLSPVAGRLGKVVLLLLAVLYLQQVDDVLRADVSRKAEASALHALSLQPRVAPVGEPVGWLNAILASGWSETIKPVLLQDIMRSTQQTFDEMKLPKPIKSISLKNLQLGPQPPFLVSCGAAAGTGPWAARRPGCVLQVELLWESATAEVTISVALANVASHPKLRLRRPSLRGTLRVQWEWIHDEPYIGMLRFCFIKPPRLDIAVEPLSVVDVTSVPGIGQWVRDALREHLFTSVCYPNWVEIDMQKPKHHPAPEDASTNVPPAALLQVAAAANAASRISRGGKLHAPSA</sequence>
<keyword evidence="5" id="KW-0472">Membrane</keyword>
<dbReference type="InterPro" id="IPR052847">
    <property type="entry name" value="Ext_Synaptotagmin/KAHRP-like"/>
</dbReference>
<evidence type="ECO:0000256" key="6">
    <source>
        <dbReference type="SAM" id="MobiDB-lite"/>
    </source>
</evidence>
<keyword evidence="10" id="KW-1185">Reference proteome</keyword>
<dbReference type="InterPro" id="IPR031468">
    <property type="entry name" value="SMP_LBD"/>
</dbReference>
<dbReference type="GO" id="GO:0006869">
    <property type="term" value="P:lipid transport"/>
    <property type="evidence" value="ECO:0007669"/>
    <property type="project" value="UniProtKB-KW"/>
</dbReference>
<evidence type="ECO:0000256" key="4">
    <source>
        <dbReference type="ARBA" id="ARBA00023121"/>
    </source>
</evidence>
<comment type="caution">
    <text evidence="9">The sequence shown here is derived from an EMBL/GenBank/DDBJ whole genome shotgun (WGS) entry which is preliminary data.</text>
</comment>
<comment type="subcellular location">
    <subcellularLocation>
        <location evidence="1">Membrane</location>
    </subcellularLocation>
</comment>
<dbReference type="Proteomes" id="UP001515480">
    <property type="component" value="Unassembled WGS sequence"/>
</dbReference>
<reference evidence="9 10" key="1">
    <citation type="journal article" date="2024" name="Science">
        <title>Giant polyketide synthase enzymes in the biosynthesis of giant marine polyether toxins.</title>
        <authorList>
            <person name="Fallon T.R."/>
            <person name="Shende V.V."/>
            <person name="Wierzbicki I.H."/>
            <person name="Pendleton A.L."/>
            <person name="Watervoot N.F."/>
            <person name="Auber R.P."/>
            <person name="Gonzalez D.J."/>
            <person name="Wisecaver J.H."/>
            <person name="Moore B.S."/>
        </authorList>
    </citation>
    <scope>NUCLEOTIDE SEQUENCE [LARGE SCALE GENOMIC DNA]</scope>
    <source>
        <strain evidence="9 10">12B1</strain>
    </source>
</reference>
<evidence type="ECO:0000256" key="2">
    <source>
        <dbReference type="ARBA" id="ARBA00022448"/>
    </source>
</evidence>
<keyword evidence="4" id="KW-0446">Lipid-binding</keyword>